<dbReference type="AlphaFoldDB" id="A0A0A8ZZF3"/>
<sequence length="30" mass="3498">MSAFIPFHQYLPFKSMYILVAPGCMEYAEL</sequence>
<name>A0A0A8ZZF3_ARUDO</name>
<reference evidence="1" key="1">
    <citation type="submission" date="2014-09" db="EMBL/GenBank/DDBJ databases">
        <authorList>
            <person name="Magalhaes I.L.F."/>
            <person name="Oliveira U."/>
            <person name="Santos F.R."/>
            <person name="Vidigal T.H.D.A."/>
            <person name="Brescovit A.D."/>
            <person name="Santos A.J."/>
        </authorList>
    </citation>
    <scope>NUCLEOTIDE SEQUENCE</scope>
    <source>
        <tissue evidence="1">Shoot tissue taken approximately 20 cm above the soil surface</tissue>
    </source>
</reference>
<evidence type="ECO:0000313" key="1">
    <source>
        <dbReference type="EMBL" id="JAD44226.1"/>
    </source>
</evidence>
<dbReference type="EMBL" id="GBRH01253669">
    <property type="protein sequence ID" value="JAD44226.1"/>
    <property type="molecule type" value="Transcribed_RNA"/>
</dbReference>
<accession>A0A0A8ZZF3</accession>
<proteinExistence type="predicted"/>
<reference evidence="1" key="2">
    <citation type="journal article" date="2015" name="Data Brief">
        <title>Shoot transcriptome of the giant reed, Arundo donax.</title>
        <authorList>
            <person name="Barrero R.A."/>
            <person name="Guerrero F.D."/>
            <person name="Moolhuijzen P."/>
            <person name="Goolsby J.A."/>
            <person name="Tidwell J."/>
            <person name="Bellgard S.E."/>
            <person name="Bellgard M.I."/>
        </authorList>
    </citation>
    <scope>NUCLEOTIDE SEQUENCE</scope>
    <source>
        <tissue evidence="1">Shoot tissue taken approximately 20 cm above the soil surface</tissue>
    </source>
</reference>
<protein>
    <submittedName>
        <fullName evidence="1">Uncharacterized protein</fullName>
    </submittedName>
</protein>
<organism evidence="1">
    <name type="scientific">Arundo donax</name>
    <name type="common">Giant reed</name>
    <name type="synonym">Donax arundinaceus</name>
    <dbReference type="NCBI Taxonomy" id="35708"/>
    <lineage>
        <taxon>Eukaryota</taxon>
        <taxon>Viridiplantae</taxon>
        <taxon>Streptophyta</taxon>
        <taxon>Embryophyta</taxon>
        <taxon>Tracheophyta</taxon>
        <taxon>Spermatophyta</taxon>
        <taxon>Magnoliopsida</taxon>
        <taxon>Liliopsida</taxon>
        <taxon>Poales</taxon>
        <taxon>Poaceae</taxon>
        <taxon>PACMAD clade</taxon>
        <taxon>Arundinoideae</taxon>
        <taxon>Arundineae</taxon>
        <taxon>Arundo</taxon>
    </lineage>
</organism>